<reference evidence="1" key="1">
    <citation type="submission" date="2022-12" db="EMBL/GenBank/DDBJ databases">
        <title>Genome Sequence of Lasiodiplodia mahajangana.</title>
        <authorList>
            <person name="Buettner E."/>
        </authorList>
    </citation>
    <scope>NUCLEOTIDE SEQUENCE</scope>
    <source>
        <strain evidence="1">VT137</strain>
    </source>
</reference>
<keyword evidence="2" id="KW-1185">Reference proteome</keyword>
<proteinExistence type="predicted"/>
<accession>A0ACC2JZM8</accession>
<dbReference type="EMBL" id="JAPUUL010000082">
    <property type="protein sequence ID" value="KAJ8132797.1"/>
    <property type="molecule type" value="Genomic_DNA"/>
</dbReference>
<comment type="caution">
    <text evidence="1">The sequence shown here is derived from an EMBL/GenBank/DDBJ whole genome shotgun (WGS) entry which is preliminary data.</text>
</comment>
<evidence type="ECO:0000313" key="2">
    <source>
        <dbReference type="Proteomes" id="UP001153332"/>
    </source>
</evidence>
<gene>
    <name evidence="1" type="ORF">O1611_g827</name>
</gene>
<sequence length="288" mass="32403">MARYRRGKEVEDALKLYTPLAAAYLKDARYLFYVDDKNYLRDRYISPQTNNKWVAGHLFSDRATLVAQYSKLAAITVSNRWGDSICVYYQAPGADAAIESVNFKYGQAKWEVDTTRVTDPPLYGTSLTAVLARDGIQIDKSVPFNQDSLPVVYLQWHSLELAHAQGNDVRRMEDWRLHFAPHTSLTAVDNEGGLQYFYTSAKDNFIRRVIVNNQGRMDYSPNLATPTPRSAIAAVSVKPGKVMLFYQALEDKITEKVLLFGVLLSYSNGVWDGSASRPLAEDAAVELL</sequence>
<name>A0ACC2JZM8_9PEZI</name>
<protein>
    <submittedName>
        <fullName evidence="1">Uncharacterized protein</fullName>
    </submittedName>
</protein>
<organism evidence="1 2">
    <name type="scientific">Lasiodiplodia mahajangana</name>
    <dbReference type="NCBI Taxonomy" id="1108764"/>
    <lineage>
        <taxon>Eukaryota</taxon>
        <taxon>Fungi</taxon>
        <taxon>Dikarya</taxon>
        <taxon>Ascomycota</taxon>
        <taxon>Pezizomycotina</taxon>
        <taxon>Dothideomycetes</taxon>
        <taxon>Dothideomycetes incertae sedis</taxon>
        <taxon>Botryosphaeriales</taxon>
        <taxon>Botryosphaeriaceae</taxon>
        <taxon>Lasiodiplodia</taxon>
    </lineage>
</organism>
<evidence type="ECO:0000313" key="1">
    <source>
        <dbReference type="EMBL" id="KAJ8132797.1"/>
    </source>
</evidence>
<dbReference type="Proteomes" id="UP001153332">
    <property type="component" value="Unassembled WGS sequence"/>
</dbReference>